<proteinExistence type="predicted"/>
<feature type="non-terminal residue" evidence="2">
    <location>
        <position position="61"/>
    </location>
</feature>
<dbReference type="Proteomes" id="UP000179164">
    <property type="component" value="Unassembled WGS sequence"/>
</dbReference>
<dbReference type="STRING" id="1798543.A2898_03700"/>
<dbReference type="SUPFAM" id="SSF143100">
    <property type="entry name" value="TTHA1013/TTHA0281-like"/>
    <property type="match status" value="1"/>
</dbReference>
<dbReference type="InterPro" id="IPR035069">
    <property type="entry name" value="TTHA1013/TTHA0281-like"/>
</dbReference>
<feature type="non-terminal residue" evidence="2">
    <location>
        <position position="1"/>
    </location>
</feature>
<organism evidence="2 3">
    <name type="scientific">Candidatus Kerfeldbacteria bacterium RIFCSPLOWO2_01_FULL_48_11</name>
    <dbReference type="NCBI Taxonomy" id="1798543"/>
    <lineage>
        <taxon>Bacteria</taxon>
        <taxon>Candidatus Kerfeldiibacteriota</taxon>
    </lineage>
</organism>
<accession>A0A1G2B4V2</accession>
<evidence type="ECO:0000313" key="3">
    <source>
        <dbReference type="Proteomes" id="UP000179164"/>
    </source>
</evidence>
<dbReference type="AlphaFoldDB" id="A0A1G2B4V2"/>
<dbReference type="PANTHER" id="PTHR34504">
    <property type="entry name" value="ANTITOXIN HICB"/>
    <property type="match status" value="1"/>
</dbReference>
<dbReference type="InterPro" id="IPR031807">
    <property type="entry name" value="HicB-like"/>
</dbReference>
<name>A0A1G2B4V2_9BACT</name>
<evidence type="ECO:0000313" key="2">
    <source>
        <dbReference type="EMBL" id="OGY84221.1"/>
    </source>
</evidence>
<dbReference type="Gene3D" id="3.30.160.250">
    <property type="match status" value="1"/>
</dbReference>
<protein>
    <recommendedName>
        <fullName evidence="1">HicB-like antitoxin of toxin-antitoxin system domain-containing protein</fullName>
    </recommendedName>
</protein>
<dbReference type="EMBL" id="MHKE01000010">
    <property type="protein sequence ID" value="OGY84221.1"/>
    <property type="molecule type" value="Genomic_DNA"/>
</dbReference>
<dbReference type="Pfam" id="PF15919">
    <property type="entry name" value="HicB_lk_antitox"/>
    <property type="match status" value="1"/>
</dbReference>
<gene>
    <name evidence="2" type="ORF">A2898_03700</name>
</gene>
<sequence>YTVFYQVDPEGGYVAFAPFLHGCHSQGDTLEEAETNIKEAIEAYLESLAERGENFPLEEKT</sequence>
<dbReference type="InterPro" id="IPR051404">
    <property type="entry name" value="TA_system_antitoxin"/>
</dbReference>
<comment type="caution">
    <text evidence="2">The sequence shown here is derived from an EMBL/GenBank/DDBJ whole genome shotgun (WGS) entry which is preliminary data.</text>
</comment>
<evidence type="ECO:0000259" key="1">
    <source>
        <dbReference type="Pfam" id="PF15919"/>
    </source>
</evidence>
<dbReference type="PANTHER" id="PTHR34504:SF4">
    <property type="entry name" value="ANTITOXIN HICB"/>
    <property type="match status" value="1"/>
</dbReference>
<feature type="domain" description="HicB-like antitoxin of toxin-antitoxin system" evidence="1">
    <location>
        <begin position="3"/>
        <end position="56"/>
    </location>
</feature>
<reference evidence="2 3" key="1">
    <citation type="journal article" date="2016" name="Nat. Commun.">
        <title>Thousands of microbial genomes shed light on interconnected biogeochemical processes in an aquifer system.</title>
        <authorList>
            <person name="Anantharaman K."/>
            <person name="Brown C.T."/>
            <person name="Hug L.A."/>
            <person name="Sharon I."/>
            <person name="Castelle C.J."/>
            <person name="Probst A.J."/>
            <person name="Thomas B.C."/>
            <person name="Singh A."/>
            <person name="Wilkins M.J."/>
            <person name="Karaoz U."/>
            <person name="Brodie E.L."/>
            <person name="Williams K.H."/>
            <person name="Hubbard S.S."/>
            <person name="Banfield J.F."/>
        </authorList>
    </citation>
    <scope>NUCLEOTIDE SEQUENCE [LARGE SCALE GENOMIC DNA]</scope>
</reference>